<gene>
    <name evidence="1" type="ORF">DSO08_00410</name>
</gene>
<evidence type="ECO:0000313" key="2">
    <source>
        <dbReference type="Proteomes" id="UP000315399"/>
    </source>
</evidence>
<protein>
    <submittedName>
        <fullName evidence="1">Uncharacterized protein</fullName>
    </submittedName>
</protein>
<organism evidence="1 2">
    <name type="scientific">Thermoproteota archaeon</name>
    <dbReference type="NCBI Taxonomy" id="2056631"/>
    <lineage>
        <taxon>Archaea</taxon>
        <taxon>Thermoproteota</taxon>
    </lineage>
</organism>
<evidence type="ECO:0000313" key="1">
    <source>
        <dbReference type="EMBL" id="TDA40138.1"/>
    </source>
</evidence>
<dbReference type="AlphaFoldDB" id="A0A523BGS9"/>
<accession>A0A523BGS9</accession>
<sequence length="133" mass="14457">MRISATKAVIILLVAAILVTGAVYLYVRTQQSSIALEQNVEVLGVEVNKRTAELVSVTLRNNGPTLILEGASLYKIQSGITLVSSKFSPPIILYTGNVTKVPISYQLDKEGADYFLYLFTNKGTAIRCGISYP</sequence>
<dbReference type="Proteomes" id="UP000315399">
    <property type="component" value="Unassembled WGS sequence"/>
</dbReference>
<proteinExistence type="predicted"/>
<comment type="caution">
    <text evidence="1">The sequence shown here is derived from an EMBL/GenBank/DDBJ whole genome shotgun (WGS) entry which is preliminary data.</text>
</comment>
<name>A0A523BGS9_9CREN</name>
<reference evidence="1 2" key="1">
    <citation type="journal article" date="2019" name="Nat. Microbiol.">
        <title>Expanding anaerobic alkane metabolism in the domain of Archaea.</title>
        <authorList>
            <person name="Wang Y."/>
            <person name="Wegener G."/>
            <person name="Hou J."/>
            <person name="Wang F."/>
            <person name="Xiao X."/>
        </authorList>
    </citation>
    <scope>NUCLEOTIDE SEQUENCE [LARGE SCALE GENOMIC DNA]</scope>
    <source>
        <strain evidence="1">WYZ-LMO10</strain>
    </source>
</reference>
<dbReference type="EMBL" id="QNVH01000002">
    <property type="protein sequence ID" value="TDA40138.1"/>
    <property type="molecule type" value="Genomic_DNA"/>
</dbReference>